<keyword evidence="3" id="KW-1185">Reference proteome</keyword>
<dbReference type="OrthoDB" id="1000904at2759"/>
<sequence length="260" mass="29841">MAIVVRFVDRSGFVRERFLNLVHVKDTTSLTLKSEIYAVLSHHNLNLEDIRGQGYDGASNMRGEWNGLQALFMKDCPYAYYVHCLAHRLQLALVVAAREVPQVHAFFQNLIFVVNVVTSSSKRHDELQANYITEIEHLKEIGELEMGKGVNQVGTLQRPRDTRWSSHYKSICSMLRMYSATRIVVTDIATQGTTFAQRGDALNAIKLLMSYEFVFILHVVKEIMAITDGLFHALQQKVPRHCKCYAHGFHYKDAYSKFKR</sequence>
<organism evidence="2 3">
    <name type="scientific">Hibiscus trionum</name>
    <name type="common">Flower of an hour</name>
    <dbReference type="NCBI Taxonomy" id="183268"/>
    <lineage>
        <taxon>Eukaryota</taxon>
        <taxon>Viridiplantae</taxon>
        <taxon>Streptophyta</taxon>
        <taxon>Embryophyta</taxon>
        <taxon>Tracheophyta</taxon>
        <taxon>Spermatophyta</taxon>
        <taxon>Magnoliopsida</taxon>
        <taxon>eudicotyledons</taxon>
        <taxon>Gunneridae</taxon>
        <taxon>Pentapetalae</taxon>
        <taxon>rosids</taxon>
        <taxon>malvids</taxon>
        <taxon>Malvales</taxon>
        <taxon>Malvaceae</taxon>
        <taxon>Malvoideae</taxon>
        <taxon>Hibiscus</taxon>
    </lineage>
</organism>
<dbReference type="InterPro" id="IPR012337">
    <property type="entry name" value="RNaseH-like_sf"/>
</dbReference>
<gene>
    <name evidence="2" type="ORF">HRI_001239600</name>
</gene>
<dbReference type="EMBL" id="BSYR01000011">
    <property type="protein sequence ID" value="GMI75703.1"/>
    <property type="molecule type" value="Genomic_DNA"/>
</dbReference>
<evidence type="ECO:0000259" key="1">
    <source>
        <dbReference type="Pfam" id="PF14291"/>
    </source>
</evidence>
<dbReference type="InterPro" id="IPR055298">
    <property type="entry name" value="AtLOH3-like"/>
</dbReference>
<name>A0A9W7HE95_HIBTR</name>
<dbReference type="PANTHER" id="PTHR11697:SF230">
    <property type="entry name" value="ZINC FINGER, MYM DOMAIN CONTAINING 1"/>
    <property type="match status" value="1"/>
</dbReference>
<proteinExistence type="predicted"/>
<dbReference type="PANTHER" id="PTHR11697">
    <property type="entry name" value="GENERAL TRANSCRIPTION FACTOR 2-RELATED ZINC FINGER PROTEIN"/>
    <property type="match status" value="1"/>
</dbReference>
<dbReference type="AlphaFoldDB" id="A0A9W7HE95"/>
<protein>
    <recommendedName>
        <fullName evidence="1">DUF4371 domain-containing protein</fullName>
    </recommendedName>
</protein>
<evidence type="ECO:0000313" key="3">
    <source>
        <dbReference type="Proteomes" id="UP001165190"/>
    </source>
</evidence>
<dbReference type="Proteomes" id="UP001165190">
    <property type="component" value="Unassembled WGS sequence"/>
</dbReference>
<evidence type="ECO:0000313" key="2">
    <source>
        <dbReference type="EMBL" id="GMI75703.1"/>
    </source>
</evidence>
<feature type="domain" description="DUF4371" evidence="1">
    <location>
        <begin position="1"/>
        <end position="67"/>
    </location>
</feature>
<dbReference type="InterPro" id="IPR025398">
    <property type="entry name" value="DUF4371"/>
</dbReference>
<dbReference type="Pfam" id="PF14291">
    <property type="entry name" value="DUF4371"/>
    <property type="match status" value="1"/>
</dbReference>
<dbReference type="SUPFAM" id="SSF53098">
    <property type="entry name" value="Ribonuclease H-like"/>
    <property type="match status" value="1"/>
</dbReference>
<accession>A0A9W7HE95</accession>
<comment type="caution">
    <text evidence="2">The sequence shown here is derived from an EMBL/GenBank/DDBJ whole genome shotgun (WGS) entry which is preliminary data.</text>
</comment>
<reference evidence="2" key="1">
    <citation type="submission" date="2023-05" db="EMBL/GenBank/DDBJ databases">
        <title>Genome and transcriptome analyses reveal genes involved in the formation of fine ridges on petal epidermal cells in Hibiscus trionum.</title>
        <authorList>
            <person name="Koshimizu S."/>
            <person name="Masuda S."/>
            <person name="Ishii T."/>
            <person name="Shirasu K."/>
            <person name="Hoshino A."/>
            <person name="Arita M."/>
        </authorList>
    </citation>
    <scope>NUCLEOTIDE SEQUENCE</scope>
    <source>
        <strain evidence="2">Hamamatsu line</strain>
    </source>
</reference>